<sequence>MPFTSNLSVCEHHAIRSVGFAPVGQVMGVCVRQLRTQPTNYGCVRGGTEIRDVTMVDRLHYAGFEDAADRMRQECQAIGGDGVVAVGLNMVRLGQGNVEIQAVGTAVRSIGAVRPRTPFTCDLSGQDFAKLMLAGWVPCGMVLGIAITLRHTDVFGRGQVVPPWQNAELEGCTDLVERARMLARLRLRDGCVQRGGEGIVIRRMTTAIHKLECDSGLDRRAEVLMTGTAITQFRHGDPPSPLPILRITGGTNG</sequence>
<dbReference type="InterPro" id="IPR002765">
    <property type="entry name" value="UPF0145_YbjQ-like"/>
</dbReference>
<dbReference type="EMBL" id="QHKI01000003">
    <property type="protein sequence ID" value="RSM89710.1"/>
    <property type="molecule type" value="Genomic_DNA"/>
</dbReference>
<comment type="caution">
    <text evidence="2">The sequence shown here is derived from an EMBL/GenBank/DDBJ whole genome shotgun (WGS) entry which is preliminary data.</text>
</comment>
<dbReference type="SUPFAM" id="SSF117782">
    <property type="entry name" value="YbjQ-like"/>
    <property type="match status" value="1"/>
</dbReference>
<dbReference type="Pfam" id="PF01906">
    <property type="entry name" value="YbjQ_1"/>
    <property type="match status" value="1"/>
</dbReference>
<name>A0A428ZNU1_KIBAR</name>
<evidence type="ECO:0008006" key="4">
    <source>
        <dbReference type="Google" id="ProtNLM"/>
    </source>
</evidence>
<protein>
    <recommendedName>
        <fullName evidence="4">Heavy-metal-binding</fullName>
    </recommendedName>
</protein>
<dbReference type="Proteomes" id="UP000287547">
    <property type="component" value="Unassembled WGS sequence"/>
</dbReference>
<organism evidence="2 3">
    <name type="scientific">Kibdelosporangium aridum</name>
    <dbReference type="NCBI Taxonomy" id="2030"/>
    <lineage>
        <taxon>Bacteria</taxon>
        <taxon>Bacillati</taxon>
        <taxon>Actinomycetota</taxon>
        <taxon>Actinomycetes</taxon>
        <taxon>Pseudonocardiales</taxon>
        <taxon>Pseudonocardiaceae</taxon>
        <taxon>Kibdelosporangium</taxon>
    </lineage>
</organism>
<evidence type="ECO:0000256" key="1">
    <source>
        <dbReference type="ARBA" id="ARBA00010751"/>
    </source>
</evidence>
<reference evidence="2 3" key="1">
    <citation type="submission" date="2018-05" db="EMBL/GenBank/DDBJ databases">
        <title>Evolution of GPA BGCs.</title>
        <authorList>
            <person name="Waglechner N."/>
            <person name="Wright G.D."/>
        </authorList>
    </citation>
    <scope>NUCLEOTIDE SEQUENCE [LARGE SCALE GENOMIC DNA]</scope>
    <source>
        <strain evidence="2 3">A82846</strain>
    </source>
</reference>
<evidence type="ECO:0000313" key="2">
    <source>
        <dbReference type="EMBL" id="RSM89710.1"/>
    </source>
</evidence>
<accession>A0A428ZNU1</accession>
<dbReference type="Gene3D" id="3.30.110.70">
    <property type="entry name" value="Hypothetical protein apc22750. Chain B"/>
    <property type="match status" value="1"/>
</dbReference>
<gene>
    <name evidence="2" type="ORF">DMH04_07030</name>
</gene>
<dbReference type="RefSeq" id="WP_051793324.1">
    <property type="nucleotide sequence ID" value="NZ_QHKI01000003.1"/>
</dbReference>
<dbReference type="AlphaFoldDB" id="A0A428ZNU1"/>
<evidence type="ECO:0000313" key="3">
    <source>
        <dbReference type="Proteomes" id="UP000287547"/>
    </source>
</evidence>
<dbReference type="OrthoDB" id="3289343at2"/>
<comment type="similarity">
    <text evidence="1">Belongs to the UPF0145 family.</text>
</comment>
<proteinExistence type="inferred from homology"/>
<dbReference type="InterPro" id="IPR035439">
    <property type="entry name" value="UPF0145_dom_sf"/>
</dbReference>